<comment type="caution">
    <text evidence="1">The sequence shown here is derived from an EMBL/GenBank/DDBJ whole genome shotgun (WGS) entry which is preliminary data.</text>
</comment>
<accession>X6NWY1</accession>
<name>X6NWY1_RETFI</name>
<evidence type="ECO:0000313" key="2">
    <source>
        <dbReference type="Proteomes" id="UP000023152"/>
    </source>
</evidence>
<sequence>MIVKMQDKCIESEKSQQVSNLLITCYRQYDLKKNQSKEGNIYENKCNYKGKISKMKDHLDNSCRLISIRQIILLVKDTIAIASRKFTNSFEELRKMNLKSNAEIENLKEGDNEKSKEIQQLKQCQRTYEEILKSNNDEQYKQITKLNLRIFYFKKNYTFVFAILHYNLKIEFEKFKKDIQSKNQINEDKRKLLQYIAKKTAIPKWHYMKRIDFLHEK</sequence>
<proteinExistence type="predicted"/>
<dbReference type="EMBL" id="ASPP01005521">
    <property type="protein sequence ID" value="ETO30363.1"/>
    <property type="molecule type" value="Genomic_DNA"/>
</dbReference>
<keyword evidence="2" id="KW-1185">Reference proteome</keyword>
<dbReference type="OrthoDB" id="10051587at2759"/>
<dbReference type="Proteomes" id="UP000023152">
    <property type="component" value="Unassembled WGS sequence"/>
</dbReference>
<reference evidence="1 2" key="1">
    <citation type="journal article" date="2013" name="Curr. Biol.">
        <title>The Genome of the Foraminiferan Reticulomyxa filosa.</title>
        <authorList>
            <person name="Glockner G."/>
            <person name="Hulsmann N."/>
            <person name="Schleicher M."/>
            <person name="Noegel A.A."/>
            <person name="Eichinger L."/>
            <person name="Gallinger C."/>
            <person name="Pawlowski J."/>
            <person name="Sierra R."/>
            <person name="Euteneuer U."/>
            <person name="Pillet L."/>
            <person name="Moustafa A."/>
            <person name="Platzer M."/>
            <person name="Groth M."/>
            <person name="Szafranski K."/>
            <person name="Schliwa M."/>
        </authorList>
    </citation>
    <scope>NUCLEOTIDE SEQUENCE [LARGE SCALE GENOMIC DNA]</scope>
</reference>
<protein>
    <submittedName>
        <fullName evidence="1">Viral A-type inclusion protein</fullName>
    </submittedName>
</protein>
<gene>
    <name evidence="1" type="ORF">RFI_06757</name>
</gene>
<organism evidence="1 2">
    <name type="scientific">Reticulomyxa filosa</name>
    <dbReference type="NCBI Taxonomy" id="46433"/>
    <lineage>
        <taxon>Eukaryota</taxon>
        <taxon>Sar</taxon>
        <taxon>Rhizaria</taxon>
        <taxon>Retaria</taxon>
        <taxon>Foraminifera</taxon>
        <taxon>Monothalamids</taxon>
        <taxon>Reticulomyxidae</taxon>
        <taxon>Reticulomyxa</taxon>
    </lineage>
</organism>
<evidence type="ECO:0000313" key="1">
    <source>
        <dbReference type="EMBL" id="ETO30363.1"/>
    </source>
</evidence>
<dbReference type="AlphaFoldDB" id="X6NWY1"/>